<evidence type="ECO:0008006" key="6">
    <source>
        <dbReference type="Google" id="ProtNLM"/>
    </source>
</evidence>
<keyword evidence="2 3" id="KW-0802">TPR repeat</keyword>
<reference evidence="5" key="1">
    <citation type="submission" date="2017-12" db="EMBL/GenBank/DDBJ databases">
        <authorList>
            <person name="Yu X.-Y."/>
        </authorList>
    </citation>
    <scope>NUCLEOTIDE SEQUENCE [LARGE SCALE GENOMIC DNA]</scope>
    <source>
        <strain evidence="5">ZYSR67-Z</strain>
    </source>
</reference>
<dbReference type="PANTHER" id="PTHR44943">
    <property type="entry name" value="CELLULOSE SYNTHASE OPERON PROTEIN C"/>
    <property type="match status" value="1"/>
</dbReference>
<organism evidence="4 5">
    <name type="scientific">Pseudomonas fluvialis</name>
    <dbReference type="NCBI Taxonomy" id="1793966"/>
    <lineage>
        <taxon>Bacteria</taxon>
        <taxon>Pseudomonadati</taxon>
        <taxon>Pseudomonadota</taxon>
        <taxon>Gammaproteobacteria</taxon>
        <taxon>Pseudomonadales</taxon>
        <taxon>Pseudomonadaceae</taxon>
        <taxon>Pseudomonas</taxon>
    </lineage>
</organism>
<dbReference type="InterPro" id="IPR019734">
    <property type="entry name" value="TPR_rpt"/>
</dbReference>
<dbReference type="AlphaFoldDB" id="A0A2I0CS35"/>
<comment type="caution">
    <text evidence="4">The sequence shown here is derived from an EMBL/GenBank/DDBJ whole genome shotgun (WGS) entry which is preliminary data.</text>
</comment>
<dbReference type="EMBL" id="PIYS01000006">
    <property type="protein sequence ID" value="PKF71863.1"/>
    <property type="molecule type" value="Genomic_DNA"/>
</dbReference>
<dbReference type="InterPro" id="IPR011990">
    <property type="entry name" value="TPR-like_helical_dom_sf"/>
</dbReference>
<dbReference type="Gene3D" id="1.25.40.10">
    <property type="entry name" value="Tetratricopeptide repeat domain"/>
    <property type="match status" value="2"/>
</dbReference>
<dbReference type="Pfam" id="PF13432">
    <property type="entry name" value="TPR_16"/>
    <property type="match status" value="5"/>
</dbReference>
<sequence length="578" mass="65091">MTMSPALLKYPLLLGLGLLSGCQQLPLGEPPAEQTTTAQQTPSLPPKQYASFSQDTLFSLLAAELAGQRNRFDLALDNYLTQARATGDAGVAERAFRIAEYLDDGPASLESAQLWAKSAPDSLDAQRNAAIQLARAGQHEQAMQVMERVLQQKGDTHFDFLALAAADTDERTRAGLLDGFQRLLERYPDNQQLLFGQALLLYQDGRNEEALQQLQRLPQASQASAILLQARLLQDLGRHEQALKRLRQGIGQHPTDKRLRLAEARLLLQQEDLQAAGEAFAELLQRFPEDDDLRLSLALISLENRDWERAHQHLGELLLRQVHVDAAHFHLGRLYEQQNEPEEALQAYTQVGQGSDYLPAQARIAQLLADSQRFAELSSLLQQARQQQAEQAVALYLLEAETLAEAQRGEAAWQLIEQALRQYPDDLNLLYTRAMLAEQRDDLVQLEADLRFILSQEPDNAMALNALGYTLADRTERYDEALQLIELAHQINPQDPAILDSLGWVHYRLGNLQQAEQYLRQAFAAFPDHEVAAHLGEVLWLRGKQREARQVWRQALDAQPDSPILRETLLRLTGEEHP</sequence>
<gene>
    <name evidence="4" type="ORF">CW360_05545</name>
</gene>
<keyword evidence="1" id="KW-0677">Repeat</keyword>
<dbReference type="InterPro" id="IPR051685">
    <property type="entry name" value="Ycf3/AcsC/BcsC/TPR_MFPF"/>
</dbReference>
<evidence type="ECO:0000256" key="2">
    <source>
        <dbReference type="ARBA" id="ARBA00022803"/>
    </source>
</evidence>
<feature type="repeat" description="TPR" evidence="3">
    <location>
        <begin position="496"/>
        <end position="529"/>
    </location>
</feature>
<dbReference type="Proteomes" id="UP000242861">
    <property type="component" value="Unassembled WGS sequence"/>
</dbReference>
<evidence type="ECO:0000256" key="1">
    <source>
        <dbReference type="ARBA" id="ARBA00022737"/>
    </source>
</evidence>
<proteinExistence type="predicted"/>
<evidence type="ECO:0000313" key="5">
    <source>
        <dbReference type="Proteomes" id="UP000242861"/>
    </source>
</evidence>
<protein>
    <recommendedName>
        <fullName evidence="6">Tetratricopeptide repeat protein</fullName>
    </recommendedName>
</protein>
<evidence type="ECO:0000256" key="3">
    <source>
        <dbReference type="PROSITE-ProRule" id="PRU00339"/>
    </source>
</evidence>
<dbReference type="SUPFAM" id="SSF48452">
    <property type="entry name" value="TPR-like"/>
    <property type="match status" value="3"/>
</dbReference>
<evidence type="ECO:0000313" key="4">
    <source>
        <dbReference type="EMBL" id="PKF71863.1"/>
    </source>
</evidence>
<dbReference type="SMART" id="SM00028">
    <property type="entry name" value="TPR"/>
    <property type="match status" value="7"/>
</dbReference>
<name>A0A2I0CS35_9PSED</name>
<dbReference type="PANTHER" id="PTHR44943:SF8">
    <property type="entry name" value="TPR REPEAT-CONTAINING PROTEIN MJ0263"/>
    <property type="match status" value="1"/>
</dbReference>
<dbReference type="RefSeq" id="WP_101193027.1">
    <property type="nucleotide sequence ID" value="NZ_PIYS01000006.1"/>
</dbReference>
<accession>A0A2I0CS35</accession>
<dbReference type="PROSITE" id="PS50005">
    <property type="entry name" value="TPR"/>
    <property type="match status" value="1"/>
</dbReference>